<dbReference type="EMBL" id="HG994594">
    <property type="protein sequence ID" value="CAF2862938.1"/>
    <property type="molecule type" value="Genomic_DNA"/>
</dbReference>
<evidence type="ECO:0000313" key="3">
    <source>
        <dbReference type="Proteomes" id="UP000675881"/>
    </source>
</evidence>
<name>A0A7R8CM93_LEPSM</name>
<dbReference type="AlphaFoldDB" id="A0A7R8CM93"/>
<feature type="compositionally biased region" description="Basic and acidic residues" evidence="1">
    <location>
        <begin position="50"/>
        <end position="64"/>
    </location>
</feature>
<accession>A0A7R8CM93</accession>
<protein>
    <submittedName>
        <fullName evidence="2">(salmon louse) hypothetical protein</fullName>
    </submittedName>
</protein>
<evidence type="ECO:0000313" key="2">
    <source>
        <dbReference type="EMBL" id="CAF2862938.1"/>
    </source>
</evidence>
<evidence type="ECO:0000256" key="1">
    <source>
        <dbReference type="SAM" id="MobiDB-lite"/>
    </source>
</evidence>
<proteinExistence type="predicted"/>
<reference evidence="2" key="1">
    <citation type="submission" date="2021-02" db="EMBL/GenBank/DDBJ databases">
        <authorList>
            <person name="Bekaert M."/>
        </authorList>
    </citation>
    <scope>NUCLEOTIDE SEQUENCE</scope>
    <source>
        <strain evidence="2">IoA-00</strain>
    </source>
</reference>
<gene>
    <name evidence="2" type="ORF">LSAA_6005</name>
</gene>
<sequence>MKKAKGWNYLAPAEEDKVKHLPLRKEQDKEKHLLIALEDGGKTSTPNRRGRTEEVVVEDVEKHQPQVGKEGLQGEEGNSEAVVEGNSDRGRGRGNTSVWQSRRGRTSSKVENRVGSRSRSRTAKGSRGGKNY</sequence>
<feature type="region of interest" description="Disordered" evidence="1">
    <location>
        <begin position="35"/>
        <end position="132"/>
    </location>
</feature>
<keyword evidence="3" id="KW-1185">Reference proteome</keyword>
<dbReference type="Proteomes" id="UP000675881">
    <property type="component" value="Chromosome 15"/>
</dbReference>
<organism evidence="2 3">
    <name type="scientific">Lepeophtheirus salmonis</name>
    <name type="common">Salmon louse</name>
    <name type="synonym">Caligus salmonis</name>
    <dbReference type="NCBI Taxonomy" id="72036"/>
    <lineage>
        <taxon>Eukaryota</taxon>
        <taxon>Metazoa</taxon>
        <taxon>Ecdysozoa</taxon>
        <taxon>Arthropoda</taxon>
        <taxon>Crustacea</taxon>
        <taxon>Multicrustacea</taxon>
        <taxon>Hexanauplia</taxon>
        <taxon>Copepoda</taxon>
        <taxon>Siphonostomatoida</taxon>
        <taxon>Caligidae</taxon>
        <taxon>Lepeophtheirus</taxon>
    </lineage>
</organism>